<feature type="domain" description="Protein kinase" evidence="9">
    <location>
        <begin position="142"/>
        <end position="397"/>
    </location>
</feature>
<dbReference type="Pfam" id="PF16918">
    <property type="entry name" value="PknG_TPR"/>
    <property type="match status" value="1"/>
</dbReference>
<comment type="catalytic activity">
    <reaction evidence="8">
        <text>L-seryl-[protein] + ATP = O-phospho-L-seryl-[protein] + ADP + H(+)</text>
        <dbReference type="Rhea" id="RHEA:17989"/>
        <dbReference type="Rhea" id="RHEA-COMP:9863"/>
        <dbReference type="Rhea" id="RHEA-COMP:11604"/>
        <dbReference type="ChEBI" id="CHEBI:15378"/>
        <dbReference type="ChEBI" id="CHEBI:29999"/>
        <dbReference type="ChEBI" id="CHEBI:30616"/>
        <dbReference type="ChEBI" id="CHEBI:83421"/>
        <dbReference type="ChEBI" id="CHEBI:456216"/>
        <dbReference type="EC" id="2.7.11.1"/>
    </reaction>
</comment>
<gene>
    <name evidence="10" type="ORF">H7H73_13200</name>
    <name evidence="11" type="ORF">MJO55_26850</name>
</gene>
<keyword evidence="12" id="KW-1185">Reference proteome</keyword>
<dbReference type="InterPro" id="IPR011990">
    <property type="entry name" value="TPR-like_helical_dom_sf"/>
</dbReference>
<name>A0A9X2YC91_9MYCO</name>
<dbReference type="Gene3D" id="3.30.200.20">
    <property type="entry name" value="Phosphorylase Kinase, domain 1"/>
    <property type="match status" value="1"/>
</dbReference>
<keyword evidence="2" id="KW-0723">Serine/threonine-protein kinase</keyword>
<dbReference type="GO" id="GO:0005524">
    <property type="term" value="F:ATP binding"/>
    <property type="evidence" value="ECO:0007669"/>
    <property type="project" value="UniProtKB-KW"/>
</dbReference>
<dbReference type="InterPro" id="IPR011009">
    <property type="entry name" value="Kinase-like_dom_sf"/>
</dbReference>
<dbReference type="PROSITE" id="PS50011">
    <property type="entry name" value="PROTEIN_KINASE_DOM"/>
    <property type="match status" value="1"/>
</dbReference>
<evidence type="ECO:0000256" key="8">
    <source>
        <dbReference type="ARBA" id="ARBA00048679"/>
    </source>
</evidence>
<comment type="catalytic activity">
    <reaction evidence="7">
        <text>L-threonyl-[protein] + ATP = O-phospho-L-threonyl-[protein] + ADP + H(+)</text>
        <dbReference type="Rhea" id="RHEA:46608"/>
        <dbReference type="Rhea" id="RHEA-COMP:11060"/>
        <dbReference type="Rhea" id="RHEA-COMP:11605"/>
        <dbReference type="ChEBI" id="CHEBI:15378"/>
        <dbReference type="ChEBI" id="CHEBI:30013"/>
        <dbReference type="ChEBI" id="CHEBI:30616"/>
        <dbReference type="ChEBI" id="CHEBI:61977"/>
        <dbReference type="ChEBI" id="CHEBI:456216"/>
        <dbReference type="EC" id="2.7.11.1"/>
    </reaction>
</comment>
<evidence type="ECO:0000313" key="11">
    <source>
        <dbReference type="EMBL" id="ULP36742.1"/>
    </source>
</evidence>
<keyword evidence="4" id="KW-0547">Nucleotide-binding</keyword>
<proteinExistence type="predicted"/>
<organism evidence="10 13">
    <name type="scientific">Mycolicibacterium rufum</name>
    <dbReference type="NCBI Taxonomy" id="318424"/>
    <lineage>
        <taxon>Bacteria</taxon>
        <taxon>Bacillati</taxon>
        <taxon>Actinomycetota</taxon>
        <taxon>Actinomycetes</taxon>
        <taxon>Mycobacteriales</taxon>
        <taxon>Mycobacteriaceae</taxon>
        <taxon>Mycolicibacterium</taxon>
    </lineage>
</organism>
<evidence type="ECO:0000256" key="4">
    <source>
        <dbReference type="ARBA" id="ARBA00022741"/>
    </source>
</evidence>
<evidence type="ECO:0000256" key="6">
    <source>
        <dbReference type="ARBA" id="ARBA00022840"/>
    </source>
</evidence>
<dbReference type="EMBL" id="JACKRN010000454">
    <property type="protein sequence ID" value="MCV7071242.1"/>
    <property type="molecule type" value="Genomic_DNA"/>
</dbReference>
<keyword evidence="5 10" id="KW-0418">Kinase</keyword>
<dbReference type="Gene3D" id="1.10.510.10">
    <property type="entry name" value="Transferase(Phosphotransferase) domain 1"/>
    <property type="match status" value="1"/>
</dbReference>
<dbReference type="RefSeq" id="WP_043413846.1">
    <property type="nucleotide sequence ID" value="NZ_CP092427.2"/>
</dbReference>
<dbReference type="PANTHER" id="PTHR24363">
    <property type="entry name" value="SERINE/THREONINE PROTEIN KINASE"/>
    <property type="match status" value="1"/>
</dbReference>
<reference evidence="11" key="3">
    <citation type="submission" date="2022-08" db="EMBL/GenBank/DDBJ databases">
        <title>Whole genome sequencing of non-tuberculosis mycobacteria type-strains.</title>
        <authorList>
            <person name="Igarashi Y."/>
            <person name="Osugi A."/>
            <person name="Mitarai S."/>
        </authorList>
    </citation>
    <scope>NUCLEOTIDE SEQUENCE</scope>
    <source>
        <strain evidence="11">JCM 16372</strain>
    </source>
</reference>
<evidence type="ECO:0000313" key="10">
    <source>
        <dbReference type="EMBL" id="MCV7071242.1"/>
    </source>
</evidence>
<evidence type="ECO:0000313" key="12">
    <source>
        <dbReference type="Proteomes" id="UP001055159"/>
    </source>
</evidence>
<dbReference type="GO" id="GO:0004674">
    <property type="term" value="F:protein serine/threonine kinase activity"/>
    <property type="evidence" value="ECO:0007669"/>
    <property type="project" value="UniProtKB-KW"/>
</dbReference>
<dbReference type="Pfam" id="PF16919">
    <property type="entry name" value="PknG_rubred"/>
    <property type="match status" value="1"/>
</dbReference>
<dbReference type="InterPro" id="IPR031634">
    <property type="entry name" value="PknG_rubred"/>
</dbReference>
<protein>
    <recommendedName>
        <fullName evidence="1">non-specific serine/threonine protein kinase</fullName>
        <ecNumber evidence="1">2.7.11.1</ecNumber>
    </recommendedName>
</protein>
<evidence type="ECO:0000256" key="1">
    <source>
        <dbReference type="ARBA" id="ARBA00012513"/>
    </source>
</evidence>
<sequence>MNCPDPGCTAPITDGYCTVCGFAPTAVEPDSDPDPTVAGEATVGTARASGNGATRSAPSRGRLGAGIVDMPRIPRGDPAAAILPDPQVPERQRFCGNADCCAPVGRSRNGEPGRAEGFCGQCGTRYSFKPKLVRGDLVSGQYEVQGCIAHGGLGWIYLAIDRNVHDRWVVLKGLVNSGSPDAMAAAAAEAFALAEVEHPNIVRIHNFVEHRDDTGAPVGYIVMEYVGGTSLKQLRKTRNGPLPPDQAIAYIVEIAPALEYLHSIGMAYCDFKPDNVMQSDEQLKLIDLGAVVAMDDSDCPIYGTPGYQAPEIAFTGPSVATDIYTVGRTLAVLVMDLPQHRGRFVDRIPAPDVMPVLAAHESLYRALLRATDPEPGRRFTSMAEMADQLTGVLHEVVAAGGVPVPPRRSLHFSPQRGVYGGGHRAPVVPADVIAALPVPVVDPRDPGAAVLATTSGTPPAQLEYALKLARGGAQQASRFSVEVALRLVRAALEMGRPADARAHLEALAPKLPGDWRVPWYRGQCSLAEDDHAAAYSEFDEVFSALPGELAPKMALAATAELRGDVTRAADLYATIWHTDDTYISAAFGLARQCARAGDRAGAIAALDRIPSASAYHVQAGTAAVEILLDGDLGGVGEQTLVDVGVRASALPIASGSAGAALRLRVLDSALNWLQDGNTAPTARLLGTDFTDHGLRCGIEQCYRSLARDADSLWERIDLVEQANAIRPRTRL</sequence>
<reference evidence="10" key="1">
    <citation type="submission" date="2020-07" db="EMBL/GenBank/DDBJ databases">
        <authorList>
            <person name="Pettersson B.M.F."/>
            <person name="Behra P.R.K."/>
            <person name="Ramesh M."/>
            <person name="Das S."/>
            <person name="Dasgupta S."/>
            <person name="Kirsebom L.A."/>
        </authorList>
    </citation>
    <scope>NUCLEOTIDE SEQUENCE</scope>
    <source>
        <strain evidence="10">DSM 45406</strain>
    </source>
</reference>
<evidence type="ECO:0000256" key="5">
    <source>
        <dbReference type="ARBA" id="ARBA00022777"/>
    </source>
</evidence>
<dbReference type="InterPro" id="IPR000719">
    <property type="entry name" value="Prot_kinase_dom"/>
</dbReference>
<dbReference type="Proteomes" id="UP001055159">
    <property type="component" value="Chromosome"/>
</dbReference>
<evidence type="ECO:0000256" key="3">
    <source>
        <dbReference type="ARBA" id="ARBA00022679"/>
    </source>
</evidence>
<dbReference type="Pfam" id="PF00069">
    <property type="entry name" value="Pkinase"/>
    <property type="match status" value="1"/>
</dbReference>
<evidence type="ECO:0000256" key="7">
    <source>
        <dbReference type="ARBA" id="ARBA00047899"/>
    </source>
</evidence>
<dbReference type="PANTHER" id="PTHR24363:SF0">
    <property type="entry name" value="SERINE_THREONINE KINASE LIKE DOMAIN CONTAINING 1"/>
    <property type="match status" value="1"/>
</dbReference>
<dbReference type="AlphaFoldDB" id="A0A9X2YC91"/>
<evidence type="ECO:0000256" key="2">
    <source>
        <dbReference type="ARBA" id="ARBA00022527"/>
    </source>
</evidence>
<dbReference type="EC" id="2.7.11.1" evidence="1"/>
<keyword evidence="6" id="KW-0067">ATP-binding</keyword>
<evidence type="ECO:0000259" key="9">
    <source>
        <dbReference type="PROSITE" id="PS50011"/>
    </source>
</evidence>
<dbReference type="CDD" id="cd14014">
    <property type="entry name" value="STKc_PknB_like"/>
    <property type="match status" value="1"/>
</dbReference>
<evidence type="ECO:0000313" key="13">
    <source>
        <dbReference type="Proteomes" id="UP001140272"/>
    </source>
</evidence>
<keyword evidence="3" id="KW-0808">Transferase</keyword>
<accession>A0A9X2YC91</accession>
<dbReference type="FunFam" id="3.30.200.20:FF:000205">
    <property type="entry name" value="Serine/threonine protein kinase"/>
    <property type="match status" value="1"/>
</dbReference>
<dbReference type="SUPFAM" id="SSF48452">
    <property type="entry name" value="TPR-like"/>
    <property type="match status" value="1"/>
</dbReference>
<reference evidence="10" key="2">
    <citation type="journal article" date="2022" name="BMC Genomics">
        <title>Comparative genome analysis of mycobacteria focusing on tRNA and non-coding RNA.</title>
        <authorList>
            <person name="Behra P.R.K."/>
            <person name="Pettersson B.M.F."/>
            <person name="Ramesh M."/>
            <person name="Das S."/>
            <person name="Dasgupta S."/>
            <person name="Kirsebom L.A."/>
        </authorList>
    </citation>
    <scope>NUCLEOTIDE SEQUENCE</scope>
    <source>
        <strain evidence="10">DSM 45406</strain>
    </source>
</reference>
<dbReference type="Gene3D" id="1.25.40.10">
    <property type="entry name" value="Tetratricopeptide repeat domain"/>
    <property type="match status" value="1"/>
</dbReference>
<dbReference type="EMBL" id="CP092427">
    <property type="protein sequence ID" value="ULP36742.1"/>
    <property type="molecule type" value="Genomic_DNA"/>
</dbReference>
<dbReference type="Proteomes" id="UP001140272">
    <property type="component" value="Unassembled WGS sequence"/>
</dbReference>
<dbReference type="FunFam" id="1.10.510.10:FF:000306">
    <property type="entry name" value="Serine/threonine protein kinase"/>
    <property type="match status" value="1"/>
</dbReference>
<dbReference type="InterPro" id="IPR031636">
    <property type="entry name" value="PknG_TPR"/>
</dbReference>
<dbReference type="SUPFAM" id="SSF56112">
    <property type="entry name" value="Protein kinase-like (PK-like)"/>
    <property type="match status" value="1"/>
</dbReference>